<dbReference type="AlphaFoldDB" id="A0A9D9E9J5"/>
<dbReference type="Proteomes" id="UP000823633">
    <property type="component" value="Unassembled WGS sequence"/>
</dbReference>
<name>A0A9D9E9J5_9SPIR</name>
<dbReference type="GO" id="GO:0016740">
    <property type="term" value="F:transferase activity"/>
    <property type="evidence" value="ECO:0007669"/>
    <property type="project" value="UniProtKB-KW"/>
</dbReference>
<accession>A0A9D9E9J5</accession>
<dbReference type="InterPro" id="IPR014942">
    <property type="entry name" value="AbiEii"/>
</dbReference>
<protein>
    <submittedName>
        <fullName evidence="1">Nucleotidyl transferase AbiEii/AbiGii toxin family protein</fullName>
    </submittedName>
</protein>
<dbReference type="EMBL" id="JADIMU010000009">
    <property type="protein sequence ID" value="MBO8442370.1"/>
    <property type="molecule type" value="Genomic_DNA"/>
</dbReference>
<evidence type="ECO:0000313" key="1">
    <source>
        <dbReference type="EMBL" id="MBO8442370.1"/>
    </source>
</evidence>
<keyword evidence="1" id="KW-0808">Transferase</keyword>
<sequence>MKIRLEVDTNPPGAFGCEFKALLLPSPCKIRLYDVPSLFAGKIHALLCRKRTRVKGRDIYDYIFHLSRGAGVNMRHLKAKLASSKFIESGCDIDLSWLIEALEKRFQQIDFSQAKDDVRPFIKDSTQLDVWSADFLSLATRQYLKEAHLP</sequence>
<reference evidence="1" key="1">
    <citation type="submission" date="2020-10" db="EMBL/GenBank/DDBJ databases">
        <authorList>
            <person name="Gilroy R."/>
        </authorList>
    </citation>
    <scope>NUCLEOTIDE SEQUENCE</scope>
    <source>
        <strain evidence="1">11167</strain>
    </source>
</reference>
<proteinExistence type="predicted"/>
<comment type="caution">
    <text evidence="1">The sequence shown here is derived from an EMBL/GenBank/DDBJ whole genome shotgun (WGS) entry which is preliminary data.</text>
</comment>
<evidence type="ECO:0000313" key="2">
    <source>
        <dbReference type="Proteomes" id="UP000823633"/>
    </source>
</evidence>
<dbReference type="Pfam" id="PF08843">
    <property type="entry name" value="AbiEii"/>
    <property type="match status" value="1"/>
</dbReference>
<reference evidence="1" key="2">
    <citation type="journal article" date="2021" name="PeerJ">
        <title>Extensive microbial diversity within the chicken gut microbiome revealed by metagenomics and culture.</title>
        <authorList>
            <person name="Gilroy R."/>
            <person name="Ravi A."/>
            <person name="Getino M."/>
            <person name="Pursley I."/>
            <person name="Horton D.L."/>
            <person name="Alikhan N.F."/>
            <person name="Baker D."/>
            <person name="Gharbi K."/>
            <person name="Hall N."/>
            <person name="Watson M."/>
            <person name="Adriaenssens E.M."/>
            <person name="Foster-Nyarko E."/>
            <person name="Jarju S."/>
            <person name="Secka A."/>
            <person name="Antonio M."/>
            <person name="Oren A."/>
            <person name="Chaudhuri R.R."/>
            <person name="La Ragione R."/>
            <person name="Hildebrand F."/>
            <person name="Pallen M.J."/>
        </authorList>
    </citation>
    <scope>NUCLEOTIDE SEQUENCE</scope>
    <source>
        <strain evidence="1">11167</strain>
    </source>
</reference>
<organism evidence="1 2">
    <name type="scientific">Candidatus Aphodenecus pullistercoris</name>
    <dbReference type="NCBI Taxonomy" id="2840669"/>
    <lineage>
        <taxon>Bacteria</taxon>
        <taxon>Pseudomonadati</taxon>
        <taxon>Spirochaetota</taxon>
        <taxon>Spirochaetia</taxon>
        <taxon>Spirochaetales</taxon>
        <taxon>Candidatus Aphodenecus</taxon>
    </lineage>
</organism>
<gene>
    <name evidence="1" type="ORF">IAC42_01215</name>
</gene>